<proteinExistence type="predicted"/>
<comment type="caution">
    <text evidence="2">The sequence shown here is derived from an EMBL/GenBank/DDBJ whole genome shotgun (WGS) entry which is preliminary data.</text>
</comment>
<reference evidence="2" key="2">
    <citation type="submission" date="2023-06" db="EMBL/GenBank/DDBJ databases">
        <authorList>
            <person name="Swenson N.G."/>
            <person name="Wegrzyn J.L."/>
            <person name="Mcevoy S.L."/>
        </authorList>
    </citation>
    <scope>NUCLEOTIDE SEQUENCE</scope>
    <source>
        <strain evidence="2">NS2018</strain>
        <tissue evidence="2">Leaf</tissue>
    </source>
</reference>
<sequence length="86" mass="9939">MIGIRVLNAYQLKDVLFNISPRRRYRPFPLAGIFLCGIIHVTVLTTTAAFLELEDGSFFPFVPRNRNRNCCPKFRVITIHQKSVET</sequence>
<accession>A0AA39RS84</accession>
<keyword evidence="1" id="KW-0812">Transmembrane</keyword>
<dbReference type="Proteomes" id="UP001168877">
    <property type="component" value="Unassembled WGS sequence"/>
</dbReference>
<evidence type="ECO:0000313" key="3">
    <source>
        <dbReference type="Proteomes" id="UP001168877"/>
    </source>
</evidence>
<feature type="transmembrane region" description="Helical" evidence="1">
    <location>
        <begin position="28"/>
        <end position="51"/>
    </location>
</feature>
<keyword evidence="3" id="KW-1185">Reference proteome</keyword>
<evidence type="ECO:0000313" key="2">
    <source>
        <dbReference type="EMBL" id="KAK0578945.1"/>
    </source>
</evidence>
<dbReference type="AlphaFoldDB" id="A0AA39RS84"/>
<dbReference type="EMBL" id="JAUESC010000385">
    <property type="protein sequence ID" value="KAK0578945.1"/>
    <property type="molecule type" value="Genomic_DNA"/>
</dbReference>
<organism evidence="2 3">
    <name type="scientific">Acer saccharum</name>
    <name type="common">Sugar maple</name>
    <dbReference type="NCBI Taxonomy" id="4024"/>
    <lineage>
        <taxon>Eukaryota</taxon>
        <taxon>Viridiplantae</taxon>
        <taxon>Streptophyta</taxon>
        <taxon>Embryophyta</taxon>
        <taxon>Tracheophyta</taxon>
        <taxon>Spermatophyta</taxon>
        <taxon>Magnoliopsida</taxon>
        <taxon>eudicotyledons</taxon>
        <taxon>Gunneridae</taxon>
        <taxon>Pentapetalae</taxon>
        <taxon>rosids</taxon>
        <taxon>malvids</taxon>
        <taxon>Sapindales</taxon>
        <taxon>Sapindaceae</taxon>
        <taxon>Hippocastanoideae</taxon>
        <taxon>Acereae</taxon>
        <taxon>Acer</taxon>
    </lineage>
</organism>
<gene>
    <name evidence="2" type="ORF">LWI29_018840</name>
</gene>
<name>A0AA39RS84_ACESA</name>
<evidence type="ECO:0000256" key="1">
    <source>
        <dbReference type="SAM" id="Phobius"/>
    </source>
</evidence>
<keyword evidence="1" id="KW-1133">Transmembrane helix</keyword>
<protein>
    <submittedName>
        <fullName evidence="2">Uncharacterized protein</fullName>
    </submittedName>
</protein>
<reference evidence="2" key="1">
    <citation type="journal article" date="2022" name="Plant J.">
        <title>Strategies of tolerance reflected in two North American maple genomes.</title>
        <authorList>
            <person name="McEvoy S.L."/>
            <person name="Sezen U.U."/>
            <person name="Trouern-Trend A."/>
            <person name="McMahon S.M."/>
            <person name="Schaberg P.G."/>
            <person name="Yang J."/>
            <person name="Wegrzyn J.L."/>
            <person name="Swenson N.G."/>
        </authorList>
    </citation>
    <scope>NUCLEOTIDE SEQUENCE</scope>
    <source>
        <strain evidence="2">NS2018</strain>
    </source>
</reference>
<keyword evidence="1" id="KW-0472">Membrane</keyword>